<organism evidence="1">
    <name type="scientific">marine sediment metagenome</name>
    <dbReference type="NCBI Taxonomy" id="412755"/>
    <lineage>
        <taxon>unclassified sequences</taxon>
        <taxon>metagenomes</taxon>
        <taxon>ecological metagenomes</taxon>
    </lineage>
</organism>
<protein>
    <recommendedName>
        <fullName evidence="2">Methyltransferase domain-containing protein</fullName>
    </recommendedName>
</protein>
<dbReference type="SUPFAM" id="SSF53335">
    <property type="entry name" value="S-adenosyl-L-methionine-dependent methyltransferases"/>
    <property type="match status" value="1"/>
</dbReference>
<evidence type="ECO:0000313" key="1">
    <source>
        <dbReference type="EMBL" id="GAG79340.1"/>
    </source>
</evidence>
<dbReference type="AlphaFoldDB" id="X1AA44"/>
<name>X1AA44_9ZZZZ</name>
<gene>
    <name evidence="1" type="ORF">S01H4_27755</name>
</gene>
<proteinExistence type="predicted"/>
<dbReference type="Gene3D" id="3.40.50.150">
    <property type="entry name" value="Vaccinia Virus protein VP39"/>
    <property type="match status" value="1"/>
</dbReference>
<dbReference type="EMBL" id="BART01013634">
    <property type="protein sequence ID" value="GAG79340.1"/>
    <property type="molecule type" value="Genomic_DNA"/>
</dbReference>
<reference evidence="1" key="1">
    <citation type="journal article" date="2014" name="Front. Microbiol.">
        <title>High frequency of phylogenetically diverse reductive dehalogenase-homologous genes in deep subseafloor sedimentary metagenomes.</title>
        <authorList>
            <person name="Kawai M."/>
            <person name="Futagami T."/>
            <person name="Toyoda A."/>
            <person name="Takaki Y."/>
            <person name="Nishi S."/>
            <person name="Hori S."/>
            <person name="Arai W."/>
            <person name="Tsubouchi T."/>
            <person name="Morono Y."/>
            <person name="Uchiyama I."/>
            <person name="Ito T."/>
            <person name="Fujiyama A."/>
            <person name="Inagaki F."/>
            <person name="Takami H."/>
        </authorList>
    </citation>
    <scope>NUCLEOTIDE SEQUENCE</scope>
    <source>
        <strain evidence="1">Expedition CK06-06</strain>
    </source>
</reference>
<dbReference type="InterPro" id="IPR029063">
    <property type="entry name" value="SAM-dependent_MTases_sf"/>
</dbReference>
<comment type="caution">
    <text evidence="1">The sequence shown here is derived from an EMBL/GenBank/DDBJ whole genome shotgun (WGS) entry which is preliminary data.</text>
</comment>
<evidence type="ECO:0008006" key="2">
    <source>
        <dbReference type="Google" id="ProtNLM"/>
    </source>
</evidence>
<sequence>MFKLKKFISKKLPIYVEINLNSFDERIKYYFYNIASRLPLSLQKILFYWEVIRNVINPTSNSIIDIGCGKGIIMSYLKKFDNKYKSIGIDVYKPYVEFCLYKKIYDEVYLYDIRKIWSPALIINSPLNQVIEMQPTKRIRKILKIVFF</sequence>
<accession>X1AA44</accession>